<name>A0A1F5E7C4_9BACT</name>
<dbReference type="Gene3D" id="3.40.50.2000">
    <property type="entry name" value="Glycogen Phosphorylase B"/>
    <property type="match status" value="2"/>
</dbReference>
<dbReference type="PANTHER" id="PTHR46401">
    <property type="entry name" value="GLYCOSYLTRANSFERASE WBBK-RELATED"/>
    <property type="match status" value="1"/>
</dbReference>
<comment type="caution">
    <text evidence="4">The sequence shown here is derived from an EMBL/GenBank/DDBJ whole genome shotgun (WGS) entry which is preliminary data.</text>
</comment>
<evidence type="ECO:0008006" key="6">
    <source>
        <dbReference type="Google" id="ProtNLM"/>
    </source>
</evidence>
<reference evidence="4 5" key="1">
    <citation type="journal article" date="2016" name="Nat. Commun.">
        <title>Thousands of microbial genomes shed light on interconnected biogeochemical processes in an aquifer system.</title>
        <authorList>
            <person name="Anantharaman K."/>
            <person name="Brown C.T."/>
            <person name="Hug L.A."/>
            <person name="Sharon I."/>
            <person name="Castelle C.J."/>
            <person name="Probst A.J."/>
            <person name="Thomas B.C."/>
            <person name="Singh A."/>
            <person name="Wilkins M.J."/>
            <person name="Karaoz U."/>
            <person name="Brodie E.L."/>
            <person name="Williams K.H."/>
            <person name="Hubbard S.S."/>
            <person name="Banfield J.F."/>
        </authorList>
    </citation>
    <scope>NUCLEOTIDE SEQUENCE [LARGE SCALE GENOMIC DNA]</scope>
</reference>
<dbReference type="Pfam" id="PF00534">
    <property type="entry name" value="Glycos_transf_1"/>
    <property type="match status" value="1"/>
</dbReference>
<evidence type="ECO:0000259" key="2">
    <source>
        <dbReference type="Pfam" id="PF00534"/>
    </source>
</evidence>
<proteinExistence type="predicted"/>
<gene>
    <name evidence="4" type="ORF">A2160_02345</name>
</gene>
<dbReference type="AlphaFoldDB" id="A0A1F5E7C4"/>
<organism evidence="4 5">
    <name type="scientific">Candidatus Beckwithbacteria bacterium RBG_13_42_9</name>
    <dbReference type="NCBI Taxonomy" id="1797457"/>
    <lineage>
        <taxon>Bacteria</taxon>
        <taxon>Candidatus Beckwithiibacteriota</taxon>
    </lineage>
</organism>
<sequence>MLIGIDGNEANVLQRVGANVYAYNILCELHKINSKGDEYRIYLKNKPLDDMPEESKFWQYRVFGPGKLWTQWRLPLELYWQKEKPDIFFTPGHYAPRFCPVPSIISIMDLAFLKFPQDFRQEDLRQLTAWTEYSIKKAAHILTISEATKKDIIELYKIPSEKITVTYPGYDKDKFKTQSAKVKATTQSLRVKYKISENYLLYIGTLQPRKNLVRLVEAFSKIIIQNQQLELVIVGKKGWLYEEIFETVEDLNLEDKVIFTGFVLDDELAGLLSGAQALILPSLYEGFGIPVVEAMACGVPVVVSRTSSLPEIADKAGIYIEDPFSVESIYQALAKVLKLTKTERELLISSGQKQVKKFSWKACASQSRKILEKVRSQSV</sequence>
<dbReference type="GO" id="GO:0016757">
    <property type="term" value="F:glycosyltransferase activity"/>
    <property type="evidence" value="ECO:0007669"/>
    <property type="project" value="InterPro"/>
</dbReference>
<protein>
    <recommendedName>
        <fullName evidence="6">Glycosyl transferase family 1 domain-containing protein</fullName>
    </recommendedName>
</protein>
<evidence type="ECO:0000259" key="3">
    <source>
        <dbReference type="Pfam" id="PF13439"/>
    </source>
</evidence>
<dbReference type="InterPro" id="IPR001296">
    <property type="entry name" value="Glyco_trans_1"/>
</dbReference>
<dbReference type="CDD" id="cd03809">
    <property type="entry name" value="GT4_MtfB-like"/>
    <property type="match status" value="1"/>
</dbReference>
<evidence type="ECO:0000313" key="5">
    <source>
        <dbReference type="Proteomes" id="UP000177006"/>
    </source>
</evidence>
<accession>A0A1F5E7C4</accession>
<dbReference type="Pfam" id="PF13439">
    <property type="entry name" value="Glyco_transf_4"/>
    <property type="match status" value="1"/>
</dbReference>
<dbReference type="EMBL" id="MEZK01000010">
    <property type="protein sequence ID" value="OGD63309.1"/>
    <property type="molecule type" value="Genomic_DNA"/>
</dbReference>
<evidence type="ECO:0000256" key="1">
    <source>
        <dbReference type="ARBA" id="ARBA00022679"/>
    </source>
</evidence>
<dbReference type="SUPFAM" id="SSF53756">
    <property type="entry name" value="UDP-Glycosyltransferase/glycogen phosphorylase"/>
    <property type="match status" value="1"/>
</dbReference>
<feature type="domain" description="Glycosyltransferase subfamily 4-like N-terminal" evidence="3">
    <location>
        <begin position="17"/>
        <end position="173"/>
    </location>
</feature>
<dbReference type="PANTHER" id="PTHR46401:SF2">
    <property type="entry name" value="GLYCOSYLTRANSFERASE WBBK-RELATED"/>
    <property type="match status" value="1"/>
</dbReference>
<dbReference type="InterPro" id="IPR028098">
    <property type="entry name" value="Glyco_trans_4-like_N"/>
</dbReference>
<dbReference type="Proteomes" id="UP000177006">
    <property type="component" value="Unassembled WGS sequence"/>
</dbReference>
<dbReference type="GO" id="GO:0009103">
    <property type="term" value="P:lipopolysaccharide biosynthetic process"/>
    <property type="evidence" value="ECO:0007669"/>
    <property type="project" value="TreeGrafter"/>
</dbReference>
<evidence type="ECO:0000313" key="4">
    <source>
        <dbReference type="EMBL" id="OGD63309.1"/>
    </source>
</evidence>
<dbReference type="STRING" id="1797457.A2160_02345"/>
<feature type="domain" description="Glycosyl transferase family 1" evidence="2">
    <location>
        <begin position="196"/>
        <end position="345"/>
    </location>
</feature>
<dbReference type="FunFam" id="3.40.50.2000:FF:000119">
    <property type="entry name" value="Glycosyl transferase group 1"/>
    <property type="match status" value="1"/>
</dbReference>
<keyword evidence="1" id="KW-0808">Transferase</keyword>